<evidence type="ECO:0000313" key="2">
    <source>
        <dbReference type="EMBL" id="GFD60410.1"/>
    </source>
</evidence>
<comment type="caution">
    <text evidence="2">The sequence shown here is derived from an EMBL/GenBank/DDBJ whole genome shotgun (WGS) entry which is preliminary data.</text>
</comment>
<dbReference type="EMBL" id="BKCJ011877371">
    <property type="protein sequence ID" value="GFD60410.1"/>
    <property type="molecule type" value="Genomic_DNA"/>
</dbReference>
<feature type="compositionally biased region" description="Acidic residues" evidence="1">
    <location>
        <begin position="32"/>
        <end position="45"/>
    </location>
</feature>
<organism evidence="2">
    <name type="scientific">Tanacetum cinerariifolium</name>
    <name type="common">Dalmatian daisy</name>
    <name type="synonym">Chrysanthemum cinerariifolium</name>
    <dbReference type="NCBI Taxonomy" id="118510"/>
    <lineage>
        <taxon>Eukaryota</taxon>
        <taxon>Viridiplantae</taxon>
        <taxon>Streptophyta</taxon>
        <taxon>Embryophyta</taxon>
        <taxon>Tracheophyta</taxon>
        <taxon>Spermatophyta</taxon>
        <taxon>Magnoliopsida</taxon>
        <taxon>eudicotyledons</taxon>
        <taxon>Gunneridae</taxon>
        <taxon>Pentapetalae</taxon>
        <taxon>asterids</taxon>
        <taxon>campanulids</taxon>
        <taxon>Asterales</taxon>
        <taxon>Asteraceae</taxon>
        <taxon>Asteroideae</taxon>
        <taxon>Anthemideae</taxon>
        <taxon>Anthemidinae</taxon>
        <taxon>Tanacetum</taxon>
    </lineage>
</organism>
<accession>A0A699XQ60</accession>
<proteinExistence type="predicted"/>
<feature type="region of interest" description="Disordered" evidence="1">
    <location>
        <begin position="1"/>
        <end position="45"/>
    </location>
</feature>
<feature type="non-terminal residue" evidence="2">
    <location>
        <position position="45"/>
    </location>
</feature>
<name>A0A699XQ60_TANCI</name>
<protein>
    <submittedName>
        <fullName evidence="2">Uncharacterized protein</fullName>
    </submittedName>
</protein>
<evidence type="ECO:0000256" key="1">
    <source>
        <dbReference type="SAM" id="MobiDB-lite"/>
    </source>
</evidence>
<gene>
    <name evidence="2" type="ORF">Tci_932379</name>
</gene>
<sequence length="45" mass="5181">MLMTLDLSLTKSQNKDAQSMLIESEDMKYDSEQIDQNDEDVDLAK</sequence>
<feature type="compositionally biased region" description="Polar residues" evidence="1">
    <location>
        <begin position="7"/>
        <end position="17"/>
    </location>
</feature>
<dbReference type="AlphaFoldDB" id="A0A699XQ60"/>
<reference evidence="2" key="1">
    <citation type="journal article" date="2019" name="Sci. Rep.">
        <title>Draft genome of Tanacetum cinerariifolium, the natural source of mosquito coil.</title>
        <authorList>
            <person name="Yamashiro T."/>
            <person name="Shiraishi A."/>
            <person name="Satake H."/>
            <person name="Nakayama K."/>
        </authorList>
    </citation>
    <scope>NUCLEOTIDE SEQUENCE</scope>
</reference>